<dbReference type="CDD" id="cd00060">
    <property type="entry name" value="FHA"/>
    <property type="match status" value="1"/>
</dbReference>
<proteinExistence type="predicted"/>
<organism evidence="3 4">
    <name type="scientific">Desulfoscipio gibsoniae DSM 7213</name>
    <dbReference type="NCBI Taxonomy" id="767817"/>
    <lineage>
        <taxon>Bacteria</taxon>
        <taxon>Bacillati</taxon>
        <taxon>Bacillota</taxon>
        <taxon>Clostridia</taxon>
        <taxon>Eubacteriales</taxon>
        <taxon>Desulfallaceae</taxon>
        <taxon>Desulfoscipio</taxon>
    </lineage>
</organism>
<evidence type="ECO:0000256" key="1">
    <source>
        <dbReference type="SAM" id="Phobius"/>
    </source>
</evidence>
<dbReference type="Gene3D" id="2.60.200.20">
    <property type="match status" value="1"/>
</dbReference>
<dbReference type="KEGG" id="dgi:Desgi_2837"/>
<evidence type="ECO:0000259" key="2">
    <source>
        <dbReference type="PROSITE" id="PS50006"/>
    </source>
</evidence>
<sequence length="178" mass="19786">MDIILFVLRTSFLVLIYVFIFIVLIHLIKDLHKTARPSAKVDEIKEGAGYRAPSQVITEKNGPGMLVVESSPGEYAIDGAEFALARELNLGRGAHNEIVLPDRFASNSHARLYSQDGQYWLEDLGSKNGTFLNGKPLTGPAVLANGDQIRIGEIIFKFVRWGYEVDSDHRMRSGAPKE</sequence>
<dbReference type="InterPro" id="IPR050923">
    <property type="entry name" value="Cell_Proc_Reg/RNA_Proc"/>
</dbReference>
<protein>
    <submittedName>
        <fullName evidence="3">FHA domain-containing protein</fullName>
    </submittedName>
</protein>
<dbReference type="SUPFAM" id="SSF49879">
    <property type="entry name" value="SMAD/FHA domain"/>
    <property type="match status" value="1"/>
</dbReference>
<dbReference type="Proteomes" id="UP000013520">
    <property type="component" value="Chromosome"/>
</dbReference>
<dbReference type="InterPro" id="IPR000253">
    <property type="entry name" value="FHA_dom"/>
</dbReference>
<keyword evidence="1" id="KW-1133">Transmembrane helix</keyword>
<evidence type="ECO:0000313" key="3">
    <source>
        <dbReference type="EMBL" id="AGL02238.1"/>
    </source>
</evidence>
<keyword evidence="1" id="KW-0472">Membrane</keyword>
<dbReference type="HOGENOM" id="CLU_131367_1_0_9"/>
<dbReference type="PROSITE" id="PS50006">
    <property type="entry name" value="FHA_DOMAIN"/>
    <property type="match status" value="1"/>
</dbReference>
<keyword evidence="1" id="KW-0812">Transmembrane</keyword>
<evidence type="ECO:0000313" key="4">
    <source>
        <dbReference type="Proteomes" id="UP000013520"/>
    </source>
</evidence>
<dbReference type="OrthoDB" id="9816434at2"/>
<dbReference type="RefSeq" id="WP_006523579.1">
    <property type="nucleotide sequence ID" value="NC_021184.1"/>
</dbReference>
<dbReference type="Pfam" id="PF00498">
    <property type="entry name" value="FHA"/>
    <property type="match status" value="1"/>
</dbReference>
<dbReference type="AlphaFoldDB" id="R4KG91"/>
<gene>
    <name evidence="3" type="ORF">Desgi_2837</name>
</gene>
<feature type="domain" description="FHA" evidence="2">
    <location>
        <begin position="88"/>
        <end position="137"/>
    </location>
</feature>
<dbReference type="eggNOG" id="COG1716">
    <property type="taxonomic scope" value="Bacteria"/>
</dbReference>
<reference evidence="3 4" key="1">
    <citation type="submission" date="2012-01" db="EMBL/GenBank/DDBJ databases">
        <title>Complete sequence of Desulfotomaculum gibsoniae DSM 7213.</title>
        <authorList>
            <consortium name="US DOE Joint Genome Institute"/>
            <person name="Lucas S."/>
            <person name="Han J."/>
            <person name="Lapidus A."/>
            <person name="Cheng J.-F."/>
            <person name="Goodwin L."/>
            <person name="Pitluck S."/>
            <person name="Peters L."/>
            <person name="Ovchinnikova G."/>
            <person name="Teshima H."/>
            <person name="Detter J.C."/>
            <person name="Han C."/>
            <person name="Tapia R."/>
            <person name="Land M."/>
            <person name="Hauser L."/>
            <person name="Kyrpides N."/>
            <person name="Ivanova N."/>
            <person name="Pagani I."/>
            <person name="Parshina S."/>
            <person name="Plugge C."/>
            <person name="Muyzer G."/>
            <person name="Kuever J."/>
            <person name="Ivanova A."/>
            <person name="Nazina T."/>
            <person name="Klenk H.-P."/>
            <person name="Brambilla E."/>
            <person name="Spring S."/>
            <person name="Stams A.F."/>
            <person name="Woyke T."/>
        </authorList>
    </citation>
    <scope>NUCLEOTIDE SEQUENCE [LARGE SCALE GENOMIC DNA]</scope>
    <source>
        <strain evidence="3 4">DSM 7213</strain>
    </source>
</reference>
<dbReference type="STRING" id="767817.Desgi_2837"/>
<dbReference type="EMBL" id="CP003273">
    <property type="protein sequence ID" value="AGL02238.1"/>
    <property type="molecule type" value="Genomic_DNA"/>
</dbReference>
<feature type="transmembrane region" description="Helical" evidence="1">
    <location>
        <begin position="6"/>
        <end position="28"/>
    </location>
</feature>
<dbReference type="SMART" id="SM00240">
    <property type="entry name" value="FHA"/>
    <property type="match status" value="1"/>
</dbReference>
<name>R4KG91_9FIRM</name>
<accession>R4KG91</accession>
<dbReference type="PANTHER" id="PTHR23308">
    <property type="entry name" value="NUCLEAR INHIBITOR OF PROTEIN PHOSPHATASE-1"/>
    <property type="match status" value="1"/>
</dbReference>
<keyword evidence="4" id="KW-1185">Reference proteome</keyword>
<dbReference type="InterPro" id="IPR008984">
    <property type="entry name" value="SMAD_FHA_dom_sf"/>
</dbReference>